<sequence length="80" mass="8576">MPTARAEVAYEQGLRAEGGVPFYDWQVVDGALPEGLSLHRYTGAITGTPVRAGASTFTVQLRDYDKLSTPVTAYTLIVTG</sequence>
<keyword evidence="2" id="KW-1185">Reference proteome</keyword>
<evidence type="ECO:0000313" key="2">
    <source>
        <dbReference type="Proteomes" id="UP000295258"/>
    </source>
</evidence>
<reference evidence="1 2" key="1">
    <citation type="submission" date="2019-03" db="EMBL/GenBank/DDBJ databases">
        <title>Draft genome sequences of novel Actinobacteria.</title>
        <authorList>
            <person name="Sahin N."/>
            <person name="Ay H."/>
            <person name="Saygin H."/>
        </authorList>
    </citation>
    <scope>NUCLEOTIDE SEQUENCE [LARGE SCALE GENOMIC DNA]</scope>
    <source>
        <strain evidence="1 2">KC310</strain>
    </source>
</reference>
<dbReference type="GO" id="GO:0005509">
    <property type="term" value="F:calcium ion binding"/>
    <property type="evidence" value="ECO:0007669"/>
    <property type="project" value="InterPro"/>
</dbReference>
<dbReference type="AlphaFoldDB" id="A0A4R4VFF0"/>
<dbReference type="GO" id="GO:0016020">
    <property type="term" value="C:membrane"/>
    <property type="evidence" value="ECO:0007669"/>
    <property type="project" value="InterPro"/>
</dbReference>
<dbReference type="EMBL" id="SMKO01000047">
    <property type="protein sequence ID" value="TDD04309.1"/>
    <property type="molecule type" value="Genomic_DNA"/>
</dbReference>
<comment type="caution">
    <text evidence="1">The sequence shown here is derived from an EMBL/GenBank/DDBJ whole genome shotgun (WGS) entry which is preliminary data.</text>
</comment>
<dbReference type="RefSeq" id="WP_132596632.1">
    <property type="nucleotide sequence ID" value="NZ_SMKO01000047.1"/>
</dbReference>
<dbReference type="GO" id="GO:0005975">
    <property type="term" value="P:carbohydrate metabolic process"/>
    <property type="evidence" value="ECO:0007669"/>
    <property type="project" value="UniProtKB-ARBA"/>
</dbReference>
<gene>
    <name evidence="1" type="ORF">E1292_19405</name>
</gene>
<dbReference type="Gene3D" id="2.60.40.10">
    <property type="entry name" value="Immunoglobulins"/>
    <property type="match status" value="1"/>
</dbReference>
<dbReference type="Pfam" id="PF05345">
    <property type="entry name" value="He_PIG"/>
    <property type="match status" value="1"/>
</dbReference>
<name>A0A4R4VFF0_9ACTN</name>
<dbReference type="Proteomes" id="UP000295258">
    <property type="component" value="Unassembled WGS sequence"/>
</dbReference>
<accession>A0A4R4VFF0</accession>
<dbReference type="InterPro" id="IPR013783">
    <property type="entry name" value="Ig-like_fold"/>
</dbReference>
<dbReference type="InterPro" id="IPR015919">
    <property type="entry name" value="Cadherin-like_sf"/>
</dbReference>
<protein>
    <recommendedName>
        <fullName evidence="3">Dystroglycan-type cadherin-like domain-containing protein</fullName>
    </recommendedName>
</protein>
<evidence type="ECO:0000313" key="1">
    <source>
        <dbReference type="EMBL" id="TDD04309.1"/>
    </source>
</evidence>
<dbReference type="SUPFAM" id="SSF49313">
    <property type="entry name" value="Cadherin-like"/>
    <property type="match status" value="1"/>
</dbReference>
<proteinExistence type="predicted"/>
<evidence type="ECO:0008006" key="3">
    <source>
        <dbReference type="Google" id="ProtNLM"/>
    </source>
</evidence>
<organism evidence="1 2">
    <name type="scientific">Nonomuraea deserti</name>
    <dbReference type="NCBI Taxonomy" id="1848322"/>
    <lineage>
        <taxon>Bacteria</taxon>
        <taxon>Bacillati</taxon>
        <taxon>Actinomycetota</taxon>
        <taxon>Actinomycetes</taxon>
        <taxon>Streptosporangiales</taxon>
        <taxon>Streptosporangiaceae</taxon>
        <taxon>Nonomuraea</taxon>
    </lineage>
</organism>